<name>A0A6I8NFI2_ORNAN</name>
<proteinExistence type="inferred from homology"/>
<evidence type="ECO:0000313" key="4">
    <source>
        <dbReference type="Ensembl" id="ENSOANP00000039817.1"/>
    </source>
</evidence>
<dbReference type="Gene3D" id="2.30.29.30">
    <property type="entry name" value="Pleckstrin-homology domain (PH domain)/Phosphotyrosine-binding domain (PTB)"/>
    <property type="match status" value="1"/>
</dbReference>
<dbReference type="InterPro" id="IPR032375">
    <property type="entry name" value="CCM2_C"/>
</dbReference>
<protein>
    <recommendedName>
        <fullName evidence="3">Cerebral cavernous malformations 2 harmonin-homology domain-containing protein</fullName>
    </recommendedName>
</protein>
<dbReference type="GeneTree" id="ENSGT00390000016168"/>
<dbReference type="InterPro" id="IPR026159">
    <property type="entry name" value="Malcavernin"/>
</dbReference>
<evidence type="ECO:0000259" key="3">
    <source>
        <dbReference type="Pfam" id="PF16545"/>
    </source>
</evidence>
<accession>A0A6I8NFI2</accession>
<dbReference type="Pfam" id="PF16545">
    <property type="entry name" value="CCM2_C"/>
    <property type="match status" value="1"/>
</dbReference>
<evidence type="ECO:0000256" key="1">
    <source>
        <dbReference type="ARBA" id="ARBA00010822"/>
    </source>
</evidence>
<dbReference type="InterPro" id="IPR011993">
    <property type="entry name" value="PH-like_dom_sf"/>
</dbReference>
<dbReference type="Bgee" id="ENSOANG00000049509">
    <property type="expression patterns" value="Expressed in heart and 6 other cell types or tissues"/>
</dbReference>
<reference evidence="4" key="1">
    <citation type="submission" date="2025-08" db="UniProtKB">
        <authorList>
            <consortium name="Ensembl"/>
        </authorList>
    </citation>
    <scope>IDENTIFICATION</scope>
    <source>
        <strain evidence="4">Glennie</strain>
    </source>
</reference>
<dbReference type="PANTHER" id="PTHR21642:SF2">
    <property type="entry name" value="CEREBRAL CAVERNOUS MALFORMATIONS 2 PROTEIN-LIKE"/>
    <property type="match status" value="1"/>
</dbReference>
<evidence type="ECO:0000256" key="2">
    <source>
        <dbReference type="SAM" id="MobiDB-lite"/>
    </source>
</evidence>
<sequence length="324" mass="35227">MARGGREGRAGAGGSLERQRARGAGPKPGGRPFGSWERKGAAKPGGSWERRQTFSGSWERGKPGGSWERRHVGGNPLDPRDPSPDAYCNLVILAVASREAAEESCSLISQAFRIIYGDRTIQPVDRAGCHCAPGPHRPWLTSRSDSVSTEVAYSYDADFSCCSSFTGSHDTFEACYSRASTPSSFQDSRHSGSDQSSGDVEHLQEYLNTLRNKLSPPEIQRFAVLLREYRLGMDVQEYCRELLRLYGDKRKFLLLGLGPFVPDQDVGYFESFLEDLGIREGGILTDSFGRIKRGRASASALASSPASIPAFFGAPTALSTVSGT</sequence>
<dbReference type="FunCoup" id="A0A6I8NFI2">
    <property type="interactions" value="17"/>
</dbReference>
<organism evidence="4 5">
    <name type="scientific">Ornithorhynchus anatinus</name>
    <name type="common">Duckbill platypus</name>
    <dbReference type="NCBI Taxonomy" id="9258"/>
    <lineage>
        <taxon>Eukaryota</taxon>
        <taxon>Metazoa</taxon>
        <taxon>Chordata</taxon>
        <taxon>Craniata</taxon>
        <taxon>Vertebrata</taxon>
        <taxon>Euteleostomi</taxon>
        <taxon>Mammalia</taxon>
        <taxon>Monotremata</taxon>
        <taxon>Ornithorhynchidae</taxon>
        <taxon>Ornithorhynchus</taxon>
    </lineage>
</organism>
<comment type="similarity">
    <text evidence="1">Belongs to the CCM2 family.</text>
</comment>
<feature type="region of interest" description="Disordered" evidence="2">
    <location>
        <begin position="1"/>
        <end position="80"/>
    </location>
</feature>
<evidence type="ECO:0000313" key="5">
    <source>
        <dbReference type="Proteomes" id="UP000002279"/>
    </source>
</evidence>
<dbReference type="Gene3D" id="1.20.1160.20">
    <property type="match status" value="1"/>
</dbReference>
<dbReference type="Proteomes" id="UP000002279">
    <property type="component" value="Unplaced"/>
</dbReference>
<feature type="compositionally biased region" description="Basic and acidic residues" evidence="2">
    <location>
        <begin position="59"/>
        <end position="71"/>
    </location>
</feature>
<dbReference type="AlphaFoldDB" id="A0A6I8NFI2"/>
<dbReference type="OMA" id="MPCPDAY"/>
<dbReference type="PANTHER" id="PTHR21642">
    <property type="entry name" value="CEREBRAL CAVERNOUS MALFORMATIONS PROTEIN 2 HOMOLOG"/>
    <property type="match status" value="1"/>
</dbReference>
<keyword evidence="5" id="KW-1185">Reference proteome</keyword>
<reference evidence="4" key="2">
    <citation type="submission" date="2025-09" db="UniProtKB">
        <authorList>
            <consortium name="Ensembl"/>
        </authorList>
    </citation>
    <scope>IDENTIFICATION</scope>
    <source>
        <strain evidence="4">Glennie</strain>
    </source>
</reference>
<feature type="domain" description="Cerebral cavernous malformations 2 harmonin-homology" evidence="3">
    <location>
        <begin position="191"/>
        <end position="290"/>
    </location>
</feature>
<dbReference type="Ensembl" id="ENSOANT00000065146.1">
    <property type="protein sequence ID" value="ENSOANP00000039817.1"/>
    <property type="gene ID" value="ENSOANG00000049509.1"/>
</dbReference>
<dbReference type="CDD" id="cd13516">
    <property type="entry name" value="HHD_CCM2"/>
    <property type="match status" value="1"/>
</dbReference>
<dbReference type="FunFam" id="1.20.1160.20:FF:000004">
    <property type="entry name" value="Cerebral cavernous malformation 2"/>
    <property type="match status" value="1"/>
</dbReference>
<dbReference type="InParanoid" id="A0A6I8NFI2"/>